<dbReference type="WBParaSite" id="MCU_009278-RA">
    <property type="protein sequence ID" value="MCU_009278-RA"/>
    <property type="gene ID" value="MCU_009278"/>
</dbReference>
<accession>A0A5K3FL21</accession>
<reference evidence="2" key="1">
    <citation type="submission" date="2019-11" db="UniProtKB">
        <authorList>
            <consortium name="WormBaseParasite"/>
        </authorList>
    </citation>
    <scope>IDENTIFICATION</scope>
</reference>
<proteinExistence type="predicted"/>
<name>A0A5K3FL21_MESCO</name>
<evidence type="ECO:0000313" key="2">
    <source>
        <dbReference type="WBParaSite" id="MCU_009278-RA"/>
    </source>
</evidence>
<dbReference type="AlphaFoldDB" id="A0A5K3FL21"/>
<evidence type="ECO:0000256" key="1">
    <source>
        <dbReference type="SAM" id="MobiDB-lite"/>
    </source>
</evidence>
<sequence>MCVNRRSLTTTVFRHHDDELVKELTVACGRKCPTFAIIHHHFMNLNQHLRKRSDTKLSPQLCEPPPRSANSACSAFPPDTSHLSAWQCRRAQCASYTEQRVGA</sequence>
<organism evidence="2">
    <name type="scientific">Mesocestoides corti</name>
    <name type="common">Flatworm</name>
    <dbReference type="NCBI Taxonomy" id="53468"/>
    <lineage>
        <taxon>Eukaryota</taxon>
        <taxon>Metazoa</taxon>
        <taxon>Spiralia</taxon>
        <taxon>Lophotrochozoa</taxon>
        <taxon>Platyhelminthes</taxon>
        <taxon>Cestoda</taxon>
        <taxon>Eucestoda</taxon>
        <taxon>Cyclophyllidea</taxon>
        <taxon>Mesocestoididae</taxon>
        <taxon>Mesocestoides</taxon>
    </lineage>
</organism>
<feature type="region of interest" description="Disordered" evidence="1">
    <location>
        <begin position="56"/>
        <end position="75"/>
    </location>
</feature>
<protein>
    <submittedName>
        <fullName evidence="2">Uncharacterized protein</fullName>
    </submittedName>
</protein>